<dbReference type="NCBIfam" id="TIGR02481">
    <property type="entry name" value="hemeryth_dom"/>
    <property type="match status" value="1"/>
</dbReference>
<evidence type="ECO:0000259" key="6">
    <source>
        <dbReference type="PROSITE" id="PS50887"/>
    </source>
</evidence>
<dbReference type="PANTHER" id="PTHR45138">
    <property type="entry name" value="REGULATORY COMPONENTS OF SENSORY TRANSDUCTION SYSTEM"/>
    <property type="match status" value="1"/>
</dbReference>
<keyword evidence="8" id="KW-1185">Reference proteome</keyword>
<dbReference type="Pfam" id="PF01814">
    <property type="entry name" value="Hemerythrin"/>
    <property type="match status" value="1"/>
</dbReference>
<feature type="domain" description="Response regulatory" evidence="5">
    <location>
        <begin position="131"/>
        <end position="244"/>
    </location>
</feature>
<dbReference type="SUPFAM" id="SSF52172">
    <property type="entry name" value="CheY-like"/>
    <property type="match status" value="2"/>
</dbReference>
<dbReference type="Proteomes" id="UP001239167">
    <property type="component" value="Unassembled WGS sequence"/>
</dbReference>
<dbReference type="InterPro" id="IPR000160">
    <property type="entry name" value="GGDEF_dom"/>
</dbReference>
<comment type="similarity">
    <text evidence="1">Belongs to the hemerythrin family.</text>
</comment>
<feature type="domain" description="GGDEF" evidence="6">
    <location>
        <begin position="294"/>
        <end position="423"/>
    </location>
</feature>
<dbReference type="InterPro" id="IPR011006">
    <property type="entry name" value="CheY-like_superfamily"/>
</dbReference>
<dbReference type="CDD" id="cd12107">
    <property type="entry name" value="Hemerythrin"/>
    <property type="match status" value="1"/>
</dbReference>
<dbReference type="InterPro" id="IPR043128">
    <property type="entry name" value="Rev_trsase/Diguanyl_cyclase"/>
</dbReference>
<evidence type="ECO:0000256" key="3">
    <source>
        <dbReference type="ARBA" id="ARBA00023004"/>
    </source>
</evidence>
<dbReference type="SUPFAM" id="SSF47188">
    <property type="entry name" value="Hemerythrin-like"/>
    <property type="match status" value="1"/>
</dbReference>
<reference evidence="7 8" key="1">
    <citation type="submission" date="2023-07" db="EMBL/GenBank/DDBJ databases">
        <title>Genomic Encyclopedia of Type Strains, Phase IV (KMG-IV): sequencing the most valuable type-strain genomes for metagenomic binning, comparative biology and taxonomic classification.</title>
        <authorList>
            <person name="Goeker M."/>
        </authorList>
    </citation>
    <scope>NUCLEOTIDE SEQUENCE [LARGE SCALE GENOMIC DNA]</scope>
    <source>
        <strain evidence="7 8">DSM 16980</strain>
    </source>
</reference>
<dbReference type="CDD" id="cd01949">
    <property type="entry name" value="GGDEF"/>
    <property type="match status" value="1"/>
</dbReference>
<dbReference type="InterPro" id="IPR012312">
    <property type="entry name" value="Hemerythrin-like"/>
</dbReference>
<comment type="caution">
    <text evidence="7">The sequence shown here is derived from an EMBL/GenBank/DDBJ whole genome shotgun (WGS) entry which is preliminary data.</text>
</comment>
<dbReference type="PROSITE" id="PS50887">
    <property type="entry name" value="GGDEF"/>
    <property type="match status" value="1"/>
</dbReference>
<dbReference type="Pfam" id="PF00072">
    <property type="entry name" value="Response_reg"/>
    <property type="match status" value="1"/>
</dbReference>
<dbReference type="PROSITE" id="PS00550">
    <property type="entry name" value="HEMERYTHRINS"/>
    <property type="match status" value="1"/>
</dbReference>
<dbReference type="EMBL" id="JAUSUE010000002">
    <property type="protein sequence ID" value="MDQ0202666.1"/>
    <property type="molecule type" value="Genomic_DNA"/>
</dbReference>
<evidence type="ECO:0000256" key="2">
    <source>
        <dbReference type="ARBA" id="ARBA00022723"/>
    </source>
</evidence>
<dbReference type="NCBIfam" id="TIGR00254">
    <property type="entry name" value="GGDEF"/>
    <property type="match status" value="1"/>
</dbReference>
<dbReference type="InterPro" id="IPR012827">
    <property type="entry name" value="Hemerythrin_metal-bd"/>
</dbReference>
<evidence type="ECO:0000256" key="4">
    <source>
        <dbReference type="PROSITE-ProRule" id="PRU00169"/>
    </source>
</evidence>
<dbReference type="InterPro" id="IPR035938">
    <property type="entry name" value="Hemerythrin-like_sf"/>
</dbReference>
<name>A0ABT9Y539_9FIRM</name>
<gene>
    <name evidence="7" type="ORF">J2S01_000359</name>
</gene>
<keyword evidence="2" id="KW-0479">Metal-binding</keyword>
<dbReference type="PANTHER" id="PTHR45138:SF9">
    <property type="entry name" value="DIGUANYLATE CYCLASE DGCM-RELATED"/>
    <property type="match status" value="1"/>
</dbReference>
<accession>A0ABT9Y539</accession>
<keyword evidence="4" id="KW-0597">Phosphoprotein</keyword>
<sequence>MQLLHLDSDKLFSEKIKNIAQKNGFTYKRAISTNEVFEKFDTGKTGLLVIDEDIDWMLNNESVRVIISRDFICPPIIVITSKKDLRIKKKCFNMGIMGYFEKELFNSSRFVKYLKTIQKETGNIDLIRKIHIAVLDDSQFTLRIMRVFFDMHGINNVAYYQSPSEFLQQKMDYELFLIDLVLPEHDGDDIIEYIREKNQDAMIILMTAYTNENILAHCLSIGANDFILKPLEMKIFMARISSCINHYYLQREISIKNDQLFDMATRDSLTTLYNRAYFAKICEKKVKENLAADLPFSFILMDIDHFKTVNDQYGHLKGDYVLRELAKVLKENLRNSDIIGRWGGEEFTILMDNATVESSTEVAEKIREVIEKHCFNGIRQITVSIGVAQWQKGDDREILFRRLDHSLYLAKLTGRNKVVSNAELHMIQGDKPMTIEWGLFFKSGNDKIDADHSKLIGMLNKFIYLCFDKNKKKEMDNLLIEFAQEIVDHFDREEEILKDYKYQNYKDHKNVHAELVTKTLKLLKNYNDNNLEPINVAKYLVQEVVIGHIVRHDFNFYNIFTHHENENMIVKS</sequence>
<proteinExistence type="inferred from homology"/>
<dbReference type="InterPro" id="IPR016131">
    <property type="entry name" value="Haemerythrin_Fe_BS"/>
</dbReference>
<dbReference type="Pfam" id="PF00990">
    <property type="entry name" value="GGDEF"/>
    <property type="match status" value="1"/>
</dbReference>
<evidence type="ECO:0000259" key="5">
    <source>
        <dbReference type="PROSITE" id="PS50110"/>
    </source>
</evidence>
<dbReference type="Gene3D" id="1.20.120.50">
    <property type="entry name" value="Hemerythrin-like"/>
    <property type="match status" value="1"/>
</dbReference>
<evidence type="ECO:0000313" key="8">
    <source>
        <dbReference type="Proteomes" id="UP001239167"/>
    </source>
</evidence>
<dbReference type="CDD" id="cd00156">
    <property type="entry name" value="REC"/>
    <property type="match status" value="1"/>
</dbReference>
<dbReference type="InterPro" id="IPR029787">
    <property type="entry name" value="Nucleotide_cyclase"/>
</dbReference>
<protein>
    <submittedName>
        <fullName evidence="7">Diguanylate cyclase (GGDEF)-like protein/hemerythrin-like metal-binding protein</fullName>
    </submittedName>
</protein>
<dbReference type="RefSeq" id="WP_307222599.1">
    <property type="nucleotide sequence ID" value="NZ_CP116940.1"/>
</dbReference>
<organism evidence="7 8">
    <name type="scientific">Pectinatus haikarae</name>
    <dbReference type="NCBI Taxonomy" id="349096"/>
    <lineage>
        <taxon>Bacteria</taxon>
        <taxon>Bacillati</taxon>
        <taxon>Bacillota</taxon>
        <taxon>Negativicutes</taxon>
        <taxon>Selenomonadales</taxon>
        <taxon>Selenomonadaceae</taxon>
        <taxon>Pectinatus</taxon>
    </lineage>
</organism>
<dbReference type="Gene3D" id="3.30.70.270">
    <property type="match status" value="1"/>
</dbReference>
<dbReference type="SMART" id="SM00448">
    <property type="entry name" value="REC"/>
    <property type="match status" value="2"/>
</dbReference>
<dbReference type="Gene3D" id="3.40.50.2300">
    <property type="match status" value="2"/>
</dbReference>
<dbReference type="PROSITE" id="PS50110">
    <property type="entry name" value="RESPONSE_REGULATORY"/>
    <property type="match status" value="1"/>
</dbReference>
<dbReference type="InterPro" id="IPR050469">
    <property type="entry name" value="Diguanylate_Cyclase"/>
</dbReference>
<evidence type="ECO:0000256" key="1">
    <source>
        <dbReference type="ARBA" id="ARBA00010587"/>
    </source>
</evidence>
<dbReference type="SMART" id="SM00267">
    <property type="entry name" value="GGDEF"/>
    <property type="match status" value="1"/>
</dbReference>
<feature type="modified residue" description="4-aspartylphosphate" evidence="4">
    <location>
        <position position="179"/>
    </location>
</feature>
<evidence type="ECO:0000313" key="7">
    <source>
        <dbReference type="EMBL" id="MDQ0202666.1"/>
    </source>
</evidence>
<dbReference type="InterPro" id="IPR001789">
    <property type="entry name" value="Sig_transdc_resp-reg_receiver"/>
</dbReference>
<dbReference type="SUPFAM" id="SSF55073">
    <property type="entry name" value="Nucleotide cyclase"/>
    <property type="match status" value="1"/>
</dbReference>
<keyword evidence="3" id="KW-0408">Iron</keyword>